<keyword evidence="2" id="KW-1185">Reference proteome</keyword>
<evidence type="ECO:0000313" key="1">
    <source>
        <dbReference type="EMBL" id="OLP95244.1"/>
    </source>
</evidence>
<organism evidence="1 2">
    <name type="scientific">Symbiodinium microadriaticum</name>
    <name type="common">Dinoflagellate</name>
    <name type="synonym">Zooxanthella microadriatica</name>
    <dbReference type="NCBI Taxonomy" id="2951"/>
    <lineage>
        <taxon>Eukaryota</taxon>
        <taxon>Sar</taxon>
        <taxon>Alveolata</taxon>
        <taxon>Dinophyceae</taxon>
        <taxon>Suessiales</taxon>
        <taxon>Symbiodiniaceae</taxon>
        <taxon>Symbiodinium</taxon>
    </lineage>
</organism>
<proteinExistence type="predicted"/>
<reference evidence="1 2" key="1">
    <citation type="submission" date="2016-02" db="EMBL/GenBank/DDBJ databases">
        <title>Genome analysis of coral dinoflagellate symbionts highlights evolutionary adaptations to a symbiotic lifestyle.</title>
        <authorList>
            <person name="Aranda M."/>
            <person name="Li Y."/>
            <person name="Liew Y.J."/>
            <person name="Baumgarten S."/>
            <person name="Simakov O."/>
            <person name="Wilson M."/>
            <person name="Piel J."/>
            <person name="Ashoor H."/>
            <person name="Bougouffa S."/>
            <person name="Bajic V.B."/>
            <person name="Ryu T."/>
            <person name="Ravasi T."/>
            <person name="Bayer T."/>
            <person name="Micklem G."/>
            <person name="Kim H."/>
            <person name="Bhak J."/>
            <person name="Lajeunesse T.C."/>
            <person name="Voolstra C.R."/>
        </authorList>
    </citation>
    <scope>NUCLEOTIDE SEQUENCE [LARGE SCALE GENOMIC DNA]</scope>
    <source>
        <strain evidence="1 2">CCMP2467</strain>
    </source>
</reference>
<protein>
    <submittedName>
        <fullName evidence="1">Uncharacterized protein</fullName>
    </submittedName>
</protein>
<dbReference type="AlphaFoldDB" id="A0A1Q9DJ87"/>
<name>A0A1Q9DJ87_SYMMI</name>
<evidence type="ECO:0000313" key="2">
    <source>
        <dbReference type="Proteomes" id="UP000186817"/>
    </source>
</evidence>
<comment type="caution">
    <text evidence="1">The sequence shown here is derived from an EMBL/GenBank/DDBJ whole genome shotgun (WGS) entry which is preliminary data.</text>
</comment>
<dbReference type="Proteomes" id="UP000186817">
    <property type="component" value="Unassembled WGS sequence"/>
</dbReference>
<gene>
    <name evidence="1" type="ORF">AK812_SmicGene22658</name>
</gene>
<dbReference type="OrthoDB" id="437333at2759"/>
<dbReference type="EMBL" id="LSRX01000511">
    <property type="protein sequence ID" value="OLP95244.1"/>
    <property type="molecule type" value="Genomic_DNA"/>
</dbReference>
<sequence length="286" mass="31355">MENSLQDVILLLPPGLASYTWRLRGVHTQRASDAVLSQLPQDWPSTSDGIRAVCISVSGHSAIEIQNALHIILRRLEDVETRDGLGSPAAGGSASGLLGLAVQLTPSIAVELRQRHGSRLKALCRSCPSRLRASLVGYDPPLLLLSGLPEALHAALPQVRDMLQLRGPGWHAELRDAALPAQTMASGVVRTVPAIPTVPVGDYSLWVWLKSLDGGVGEMLVYCDRLNELFQDISQLSAVHSGPFGEVPDPRFLQELRVHREDHREIFRRWFREHAIKQKAVQPIAA</sequence>
<accession>A0A1Q9DJ87</accession>